<dbReference type="EMBL" id="GBXM01038929">
    <property type="protein sequence ID" value="JAH69648.1"/>
    <property type="molecule type" value="Transcribed_RNA"/>
</dbReference>
<dbReference type="AlphaFoldDB" id="A0A0E9UXE2"/>
<reference evidence="1" key="2">
    <citation type="journal article" date="2015" name="Fish Shellfish Immunol.">
        <title>Early steps in the European eel (Anguilla anguilla)-Vibrio vulnificus interaction in the gills: Role of the RtxA13 toxin.</title>
        <authorList>
            <person name="Callol A."/>
            <person name="Pajuelo D."/>
            <person name="Ebbesson L."/>
            <person name="Teles M."/>
            <person name="MacKenzie S."/>
            <person name="Amaro C."/>
        </authorList>
    </citation>
    <scope>NUCLEOTIDE SEQUENCE</scope>
</reference>
<organism evidence="1">
    <name type="scientific">Anguilla anguilla</name>
    <name type="common">European freshwater eel</name>
    <name type="synonym">Muraena anguilla</name>
    <dbReference type="NCBI Taxonomy" id="7936"/>
    <lineage>
        <taxon>Eukaryota</taxon>
        <taxon>Metazoa</taxon>
        <taxon>Chordata</taxon>
        <taxon>Craniata</taxon>
        <taxon>Vertebrata</taxon>
        <taxon>Euteleostomi</taxon>
        <taxon>Actinopterygii</taxon>
        <taxon>Neopterygii</taxon>
        <taxon>Teleostei</taxon>
        <taxon>Anguilliformes</taxon>
        <taxon>Anguillidae</taxon>
        <taxon>Anguilla</taxon>
    </lineage>
</organism>
<reference evidence="1" key="1">
    <citation type="submission" date="2014-11" db="EMBL/GenBank/DDBJ databases">
        <authorList>
            <person name="Amaro Gonzalez C."/>
        </authorList>
    </citation>
    <scope>NUCLEOTIDE SEQUENCE</scope>
</reference>
<evidence type="ECO:0000313" key="1">
    <source>
        <dbReference type="EMBL" id="JAH69648.1"/>
    </source>
</evidence>
<protein>
    <submittedName>
        <fullName evidence="1">Uncharacterized protein</fullName>
    </submittedName>
</protein>
<sequence>MGFRKKHLHLKLFCVRNASPEYC</sequence>
<name>A0A0E9UXE2_ANGAN</name>
<proteinExistence type="predicted"/>
<accession>A0A0E9UXE2</accession>